<reference evidence="2" key="1">
    <citation type="submission" date="2016-09" db="EMBL/GenBank/DDBJ databases">
        <authorList>
            <person name="Varghese N."/>
            <person name="Submissions S."/>
        </authorList>
    </citation>
    <scope>NUCLEOTIDE SEQUENCE [LARGE SCALE GENOMIC DNA]</scope>
    <source>
        <strain evidence="2">JS23</strain>
    </source>
</reference>
<dbReference type="STRING" id="1770053.SAMN05216551_107164"/>
<organism evidence="1 2">
    <name type="scientific">Chitinasiproducens palmae</name>
    <dbReference type="NCBI Taxonomy" id="1770053"/>
    <lineage>
        <taxon>Bacteria</taxon>
        <taxon>Pseudomonadati</taxon>
        <taxon>Pseudomonadota</taxon>
        <taxon>Betaproteobacteria</taxon>
        <taxon>Burkholderiales</taxon>
        <taxon>Burkholderiaceae</taxon>
        <taxon>Chitinasiproducens</taxon>
    </lineage>
</organism>
<sequence>MSWLFSQALVEEFSAGTCSAGEPCAQLNVMPTPHKFWRRDKTMDASDHSRFGLTSQVLTADRGAELLMSYLAGFHARTSAAQATAQGLPDQGQDYGNNLQGWFSRLSPDRSQWKTPQISLLGGSELFLETWPRSGLMLNGMCFQLPTLAHTICVSASGSLLPTLTVNGNHNRPYPGKKSGQGLVTAIRLLPTLTTIGLNGGSNSRRATAKRGEPPTHIGPLNPVWCEWFMGFPMGWTELKPLAMDKFREWQRQHSHCSPSAGEVAA</sequence>
<dbReference type="AlphaFoldDB" id="A0A1H2PSS3"/>
<gene>
    <name evidence="1" type="ORF">SAMN05216551_107164</name>
</gene>
<protein>
    <submittedName>
        <fullName evidence="1">Uncharacterized protein</fullName>
    </submittedName>
</protein>
<proteinExistence type="predicted"/>
<keyword evidence="2" id="KW-1185">Reference proteome</keyword>
<dbReference type="EMBL" id="FNLO01000007">
    <property type="protein sequence ID" value="SDV49224.1"/>
    <property type="molecule type" value="Genomic_DNA"/>
</dbReference>
<name>A0A1H2PSS3_9BURK</name>
<accession>A0A1H2PSS3</accession>
<dbReference type="Proteomes" id="UP000243719">
    <property type="component" value="Unassembled WGS sequence"/>
</dbReference>
<evidence type="ECO:0000313" key="1">
    <source>
        <dbReference type="EMBL" id="SDV49224.1"/>
    </source>
</evidence>
<evidence type="ECO:0000313" key="2">
    <source>
        <dbReference type="Proteomes" id="UP000243719"/>
    </source>
</evidence>